<reference evidence="2" key="2">
    <citation type="submission" date="2019-01" db="UniProtKB">
        <authorList>
            <consortium name="EnsemblPlants"/>
        </authorList>
    </citation>
    <scope>IDENTIFICATION</scope>
    <source>
        <strain evidence="2">cv. Heinz 1706</strain>
    </source>
</reference>
<keyword evidence="1" id="KW-0472">Membrane</keyword>
<sequence>MMFLGGECYGPGGRPYAGNDAKVLGSSSSTLLLNSNIPTPLLISEICFEKYYYLYVLLNAVLNVLLFLCFDF</sequence>
<organism evidence="2">
    <name type="scientific">Solanum lycopersicum</name>
    <name type="common">Tomato</name>
    <name type="synonym">Lycopersicon esculentum</name>
    <dbReference type="NCBI Taxonomy" id="4081"/>
    <lineage>
        <taxon>Eukaryota</taxon>
        <taxon>Viridiplantae</taxon>
        <taxon>Streptophyta</taxon>
        <taxon>Embryophyta</taxon>
        <taxon>Tracheophyta</taxon>
        <taxon>Spermatophyta</taxon>
        <taxon>Magnoliopsida</taxon>
        <taxon>eudicotyledons</taxon>
        <taxon>Gunneridae</taxon>
        <taxon>Pentapetalae</taxon>
        <taxon>asterids</taxon>
        <taxon>lamiids</taxon>
        <taxon>Solanales</taxon>
        <taxon>Solanaceae</taxon>
        <taxon>Solanoideae</taxon>
        <taxon>Solaneae</taxon>
        <taxon>Solanum</taxon>
        <taxon>Solanum subgen. Lycopersicon</taxon>
    </lineage>
</organism>
<evidence type="ECO:0000256" key="1">
    <source>
        <dbReference type="SAM" id="Phobius"/>
    </source>
</evidence>
<proteinExistence type="predicted"/>
<evidence type="ECO:0000313" key="3">
    <source>
        <dbReference type="Proteomes" id="UP000004994"/>
    </source>
</evidence>
<accession>A0A3Q7IJH1</accession>
<keyword evidence="3" id="KW-1185">Reference proteome</keyword>
<protein>
    <submittedName>
        <fullName evidence="2">Uncharacterized protein</fullName>
    </submittedName>
</protein>
<evidence type="ECO:0000313" key="2">
    <source>
        <dbReference type="EnsemblPlants" id="Solyc10g076357.1.1"/>
    </source>
</evidence>
<dbReference type="Proteomes" id="UP000004994">
    <property type="component" value="Chromosome 10"/>
</dbReference>
<name>A0A3Q7IJH1_SOLLC</name>
<reference evidence="2" key="1">
    <citation type="journal article" date="2012" name="Nature">
        <title>The tomato genome sequence provides insights into fleshy fruit evolution.</title>
        <authorList>
            <consortium name="Tomato Genome Consortium"/>
        </authorList>
    </citation>
    <scope>NUCLEOTIDE SEQUENCE [LARGE SCALE GENOMIC DNA]</scope>
    <source>
        <strain evidence="2">cv. Heinz 1706</strain>
    </source>
</reference>
<feature type="transmembrane region" description="Helical" evidence="1">
    <location>
        <begin position="51"/>
        <end position="70"/>
    </location>
</feature>
<keyword evidence="1" id="KW-0812">Transmembrane</keyword>
<dbReference type="InParanoid" id="A0A3Q7IJH1"/>
<dbReference type="Gramene" id="Solyc10g076357.1.1">
    <property type="protein sequence ID" value="Solyc10g076357.1.1"/>
    <property type="gene ID" value="Solyc10g076357.1"/>
</dbReference>
<dbReference type="AlphaFoldDB" id="A0A3Q7IJH1"/>
<keyword evidence="1" id="KW-1133">Transmembrane helix</keyword>
<dbReference type="EnsemblPlants" id="Solyc10g076357.1.1">
    <property type="protein sequence ID" value="Solyc10g076357.1.1"/>
    <property type="gene ID" value="Solyc10g076357.1"/>
</dbReference>